<dbReference type="FunFam" id="1.10.150.50:FF:000071">
    <property type="entry name" value="Caskin, isoform D"/>
    <property type="match status" value="1"/>
</dbReference>
<feature type="region of interest" description="Disordered" evidence="3">
    <location>
        <begin position="343"/>
        <end position="362"/>
    </location>
</feature>
<feature type="compositionally biased region" description="Low complexity" evidence="3">
    <location>
        <begin position="203"/>
        <end position="213"/>
    </location>
</feature>
<evidence type="ECO:0000256" key="2">
    <source>
        <dbReference type="ARBA" id="ARBA00023043"/>
    </source>
</evidence>
<feature type="compositionally biased region" description="Gly residues" evidence="3">
    <location>
        <begin position="264"/>
        <end position="275"/>
    </location>
</feature>
<organism evidence="5 6">
    <name type="scientific">Scylla paramamosain</name>
    <name type="common">Mud crab</name>
    <dbReference type="NCBI Taxonomy" id="85552"/>
    <lineage>
        <taxon>Eukaryota</taxon>
        <taxon>Metazoa</taxon>
        <taxon>Ecdysozoa</taxon>
        <taxon>Arthropoda</taxon>
        <taxon>Crustacea</taxon>
        <taxon>Multicrustacea</taxon>
        <taxon>Malacostraca</taxon>
        <taxon>Eumalacostraca</taxon>
        <taxon>Eucarida</taxon>
        <taxon>Decapoda</taxon>
        <taxon>Pleocyemata</taxon>
        <taxon>Brachyura</taxon>
        <taxon>Eubrachyura</taxon>
        <taxon>Portunoidea</taxon>
        <taxon>Portunidae</taxon>
        <taxon>Portuninae</taxon>
        <taxon>Scylla</taxon>
    </lineage>
</organism>
<sequence>MVTRAGKQRELSSTYQSFADTGPTYSYLDLSRARSDESLMWTAGEEAAALVAQLRASLASPLMRPAEEEEEFLEEEELEQSFLTLGRSSLGRASLDRSSIGRSSLYSTGRSLSFTDLHSAATSAEDLRLICFHPSRLPCSAHCASPHSSSSSASSTASSRSAASTGSSGANLVVGGGVRRPTMRTFGSWRNLLKLGGMSGRGKPAPVVKKVSPPTVPDNAAITHRHSGSSFSSGVYSAGDQRSSYSSSVSDENPPPSPHSPARAGGGVTGGGSTGGSCDHGQLGRLGTTTTATTTTTTTTDGGGGGGGQPLANSSPSHYHNQQQFTFPNAPHQQQVPQFAHLMCSKTSPGSPHHMPPEGTYGYLTYQHQTSLEDQGIDVQSPGRSSPGSGSGSSTTGSTASSGGCRNSTTSLDSGRASTTTHSHQHRLSGQSYDSGSILRHSYHSSSSSLGSMEHDNTPHVNVLELLNNGVRDSEVLRAWLTDLRFEEYYEKFLSAGYDMPTISRMTPEDLNAIGVTKPAHRKKLKAEITRLNISDGLPDFIPGRLEDWLSLLRLEEYTTSLKQQKYVSVEQMTQLTWEDLEDIGITKLGHQKKVMLAIKRVKDIMAGKKFTTSQDSRQPVYGTHEIMIPRECEGREQFSGVPEFRTFSGSGHYGNTEHNRLSGFPESGVHYGVAPHYNPNLQYGPMPPPQAHIHPMPQHPAQYHQSNQFSGQQGPSPPGSKLPAGPSHPLPGPGQVQYRPDVVAVQVRPGGRGRSIESLEEPIYGTYQTFHPDNRMAGHPQGPMSLGNLPPRPFAPSNLNSSHPQRSMDDGDITPTNEYANNYEGGGTLPRPRTANKLRPVAKVTAKTRADVHEVPQFIKDGMNLKKPTTQGEEICMKGTEFEDTEPTEFGKELQLKSGKWKFKQHATGNPKEDPATTPSPLKLHQ</sequence>
<dbReference type="SUPFAM" id="SSF47769">
    <property type="entry name" value="SAM/Pointed domain"/>
    <property type="match status" value="2"/>
</dbReference>
<comment type="caution">
    <text evidence="5">The sequence shown here is derived from an EMBL/GenBank/DDBJ whole genome shotgun (WGS) entry which is preliminary data.</text>
</comment>
<dbReference type="InterPro" id="IPR035498">
    <property type="entry name" value="Caskin1/2_SAM_2"/>
</dbReference>
<dbReference type="Pfam" id="PF00536">
    <property type="entry name" value="SAM_1"/>
    <property type="match status" value="2"/>
</dbReference>
<evidence type="ECO:0000256" key="1">
    <source>
        <dbReference type="ARBA" id="ARBA00022737"/>
    </source>
</evidence>
<proteinExistence type="predicted"/>
<dbReference type="InterPro" id="IPR013761">
    <property type="entry name" value="SAM/pointed_sf"/>
</dbReference>
<evidence type="ECO:0000256" key="3">
    <source>
        <dbReference type="SAM" id="MobiDB-lite"/>
    </source>
</evidence>
<dbReference type="FunFam" id="1.10.150.50:FF:000028">
    <property type="entry name" value="caskin-2 isoform X2"/>
    <property type="match status" value="1"/>
</dbReference>
<dbReference type="PROSITE" id="PS50105">
    <property type="entry name" value="SAM_DOMAIN"/>
    <property type="match status" value="2"/>
</dbReference>
<feature type="compositionally biased region" description="Low complexity" evidence="3">
    <location>
        <begin position="435"/>
        <end position="452"/>
    </location>
</feature>
<feature type="compositionally biased region" description="Polar residues" evidence="3">
    <location>
        <begin position="405"/>
        <end position="434"/>
    </location>
</feature>
<keyword evidence="6" id="KW-1185">Reference proteome</keyword>
<feature type="compositionally biased region" description="Polar residues" evidence="3">
    <location>
        <begin position="311"/>
        <end position="324"/>
    </location>
</feature>
<feature type="compositionally biased region" description="Low complexity" evidence="3">
    <location>
        <begin position="381"/>
        <end position="404"/>
    </location>
</feature>
<feature type="region of interest" description="Disordered" evidence="3">
    <location>
        <begin position="143"/>
        <end position="180"/>
    </location>
</feature>
<dbReference type="Gene3D" id="1.10.150.50">
    <property type="entry name" value="Transcription Factor, Ets-1"/>
    <property type="match status" value="2"/>
</dbReference>
<feature type="region of interest" description="Disordered" evidence="3">
    <location>
        <begin position="681"/>
        <end position="740"/>
    </location>
</feature>
<dbReference type="InterPro" id="IPR033635">
    <property type="entry name" value="ANKS1/Caskin"/>
</dbReference>
<feature type="domain" description="SAM" evidence="4">
    <location>
        <begin position="541"/>
        <end position="605"/>
    </location>
</feature>
<accession>A0AAW0UG94</accession>
<feature type="region of interest" description="Disordered" evidence="3">
    <location>
        <begin position="376"/>
        <end position="456"/>
    </location>
</feature>
<keyword evidence="1" id="KW-0677">Repeat</keyword>
<gene>
    <name evidence="5" type="ORF">O3P69_003353</name>
</gene>
<dbReference type="InterPro" id="IPR001660">
    <property type="entry name" value="SAM"/>
</dbReference>
<feature type="compositionally biased region" description="Low complexity" evidence="3">
    <location>
        <begin position="228"/>
        <end position="250"/>
    </location>
</feature>
<name>A0AAW0UG94_SCYPA</name>
<evidence type="ECO:0000259" key="4">
    <source>
        <dbReference type="PROSITE" id="PS50105"/>
    </source>
</evidence>
<feature type="compositionally biased region" description="Low complexity" evidence="3">
    <location>
        <begin position="287"/>
        <end position="300"/>
    </location>
</feature>
<feature type="compositionally biased region" description="Pro residues" evidence="3">
    <location>
        <begin position="716"/>
        <end position="733"/>
    </location>
</feature>
<dbReference type="Proteomes" id="UP001487740">
    <property type="component" value="Unassembled WGS sequence"/>
</dbReference>
<feature type="region of interest" description="Disordered" evidence="3">
    <location>
        <begin position="902"/>
        <end position="927"/>
    </location>
</feature>
<feature type="compositionally biased region" description="Low complexity" evidence="3">
    <location>
        <begin position="143"/>
        <end position="170"/>
    </location>
</feature>
<dbReference type="AlphaFoldDB" id="A0AAW0UG94"/>
<dbReference type="CDD" id="cd09498">
    <property type="entry name" value="SAM_caskin1_2_repeat2"/>
    <property type="match status" value="1"/>
</dbReference>
<evidence type="ECO:0000313" key="5">
    <source>
        <dbReference type="EMBL" id="KAK8399177.1"/>
    </source>
</evidence>
<feature type="domain" description="SAM" evidence="4">
    <location>
        <begin position="472"/>
        <end position="535"/>
    </location>
</feature>
<dbReference type="EMBL" id="JARAKH010000011">
    <property type="protein sequence ID" value="KAK8399179.1"/>
    <property type="molecule type" value="Genomic_DNA"/>
</dbReference>
<dbReference type="EMBL" id="JARAKH010000011">
    <property type="protein sequence ID" value="KAK8399177.1"/>
    <property type="molecule type" value="Genomic_DNA"/>
</dbReference>
<feature type="compositionally biased region" description="Polar residues" evidence="3">
    <location>
        <begin position="704"/>
        <end position="715"/>
    </location>
</feature>
<dbReference type="PANTHER" id="PTHR24174:SF16">
    <property type="entry name" value="CASKIN-2"/>
    <property type="match status" value="1"/>
</dbReference>
<reference evidence="5 6" key="1">
    <citation type="submission" date="2023-03" db="EMBL/GenBank/DDBJ databases">
        <title>High-quality genome of Scylla paramamosain provides insights in environmental adaptation.</title>
        <authorList>
            <person name="Zhang L."/>
        </authorList>
    </citation>
    <scope>NUCLEOTIDE SEQUENCE [LARGE SCALE GENOMIC DNA]</scope>
    <source>
        <strain evidence="5">LZ_2023a</strain>
        <tissue evidence="5">Muscle</tissue>
    </source>
</reference>
<dbReference type="PANTHER" id="PTHR24174">
    <property type="entry name" value="ANKYRIN REPEAT AND STERILE ALPHA MOTIF DOMAIN-CONTAINING PROTEIN 1"/>
    <property type="match status" value="1"/>
</dbReference>
<protein>
    <recommendedName>
        <fullName evidence="4">SAM domain-containing protein</fullName>
    </recommendedName>
</protein>
<dbReference type="SMART" id="SM00454">
    <property type="entry name" value="SAM"/>
    <property type="match status" value="2"/>
</dbReference>
<keyword evidence="2" id="KW-0040">ANK repeat</keyword>
<evidence type="ECO:0000313" key="6">
    <source>
        <dbReference type="Proteomes" id="UP001487740"/>
    </source>
</evidence>
<feature type="region of interest" description="Disordered" evidence="3">
    <location>
        <begin position="196"/>
        <end position="324"/>
    </location>
</feature>
<dbReference type="CDD" id="cd09497">
    <property type="entry name" value="SAM_caskin1_2_repeat1"/>
    <property type="match status" value="1"/>
</dbReference>
<dbReference type="InterPro" id="IPR035497">
    <property type="entry name" value="Caskin1/2_SAM_1"/>
</dbReference>
<dbReference type="EMBL" id="JARAKH010000011">
    <property type="protein sequence ID" value="KAK8399178.1"/>
    <property type="molecule type" value="Genomic_DNA"/>
</dbReference>